<dbReference type="Proteomes" id="UP000298050">
    <property type="component" value="Unassembled WGS sequence"/>
</dbReference>
<dbReference type="PIRSF" id="PIRSF003113">
    <property type="entry name" value="BolA"/>
    <property type="match status" value="1"/>
</dbReference>
<evidence type="ECO:0000313" key="3">
    <source>
        <dbReference type="EMBL" id="TGD75337.1"/>
    </source>
</evidence>
<dbReference type="Gene3D" id="3.30.300.90">
    <property type="entry name" value="BolA-like"/>
    <property type="match status" value="1"/>
</dbReference>
<dbReference type="EMBL" id="SRLE01000004">
    <property type="protein sequence ID" value="TGD75337.1"/>
    <property type="molecule type" value="Genomic_DNA"/>
</dbReference>
<gene>
    <name evidence="3" type="ORF">E4634_03430</name>
</gene>
<proteinExistence type="inferred from homology"/>
<dbReference type="PANTHER" id="PTHR46229:SF2">
    <property type="entry name" value="BOLA-LIKE PROTEIN 1"/>
    <property type="match status" value="1"/>
</dbReference>
<evidence type="ECO:0000256" key="1">
    <source>
        <dbReference type="ARBA" id="ARBA00005578"/>
    </source>
</evidence>
<protein>
    <submittedName>
        <fullName evidence="3">BolA/IbaG family iron-sulfur metabolism protein</fullName>
    </submittedName>
</protein>
<dbReference type="InterPro" id="IPR050961">
    <property type="entry name" value="BolA/IbaG_stress_morph_reg"/>
</dbReference>
<reference evidence="3 4" key="1">
    <citation type="submission" date="2019-04" db="EMBL/GenBank/DDBJ databases">
        <title>Taxonomy of novel Haliea sp. from mangrove soil of West Coast of India.</title>
        <authorList>
            <person name="Verma A."/>
            <person name="Kumar P."/>
            <person name="Krishnamurthi S."/>
        </authorList>
    </citation>
    <scope>NUCLEOTIDE SEQUENCE [LARGE SCALE GENOMIC DNA]</scope>
    <source>
        <strain evidence="3 4">SAOS-164</strain>
    </source>
</reference>
<keyword evidence="4" id="KW-1185">Reference proteome</keyword>
<dbReference type="Pfam" id="PF01722">
    <property type="entry name" value="BolA"/>
    <property type="match status" value="1"/>
</dbReference>
<dbReference type="PANTHER" id="PTHR46229">
    <property type="entry name" value="BOLA TRANSCRIPTION REGULATOR"/>
    <property type="match status" value="1"/>
</dbReference>
<comment type="caution">
    <text evidence="3">The sequence shown here is derived from an EMBL/GenBank/DDBJ whole genome shotgun (WGS) entry which is preliminary data.</text>
</comment>
<evidence type="ECO:0000313" key="4">
    <source>
        <dbReference type="Proteomes" id="UP000298050"/>
    </source>
</evidence>
<accession>A0A4Z0M7G3</accession>
<dbReference type="InterPro" id="IPR002634">
    <property type="entry name" value="BolA"/>
</dbReference>
<evidence type="ECO:0000256" key="2">
    <source>
        <dbReference type="RuleBase" id="RU003860"/>
    </source>
</evidence>
<dbReference type="InterPro" id="IPR036065">
    <property type="entry name" value="BolA-like_sf"/>
</dbReference>
<comment type="similarity">
    <text evidence="1 2">Belongs to the BolA/IbaG family.</text>
</comment>
<dbReference type="SUPFAM" id="SSF82657">
    <property type="entry name" value="BolA-like"/>
    <property type="match status" value="1"/>
</dbReference>
<dbReference type="AlphaFoldDB" id="A0A4Z0M7G3"/>
<organism evidence="3 4">
    <name type="scientific">Mangrovimicrobium sediminis</name>
    <dbReference type="NCBI Taxonomy" id="2562682"/>
    <lineage>
        <taxon>Bacteria</taxon>
        <taxon>Pseudomonadati</taxon>
        <taxon>Pseudomonadota</taxon>
        <taxon>Gammaproteobacteria</taxon>
        <taxon>Cellvibrionales</taxon>
        <taxon>Halieaceae</taxon>
        <taxon>Mangrovimicrobium</taxon>
    </lineage>
</organism>
<name>A0A4Z0M7G3_9GAMM</name>
<dbReference type="OrthoDB" id="9812890at2"/>
<sequence>MQREEVIARIEAAVPQAQEIKVEGADCDFTAVVLSEGFAGVSPVKRQQQVLAAFADVIASGELHALSVRALTPEEWQKKQAQSLTQLAL</sequence>